<keyword evidence="3" id="KW-1185">Reference proteome</keyword>
<sequence length="87" mass="9596">MEPSGPEPDQFEPLAQGADSVMSEAHAAKAVEEQFQLLTRNGGVSDLSGRKKKKNKSGWIQFYIRRGIHVTTPVTASDFLMLRPRPG</sequence>
<dbReference type="Proteomes" id="UP001469553">
    <property type="component" value="Unassembled WGS sequence"/>
</dbReference>
<gene>
    <name evidence="2" type="ORF">AMECASPLE_022658</name>
</gene>
<proteinExistence type="predicted"/>
<name>A0ABV0Z1X2_9TELE</name>
<accession>A0ABV0Z1X2</accession>
<reference evidence="2 3" key="1">
    <citation type="submission" date="2021-06" db="EMBL/GenBank/DDBJ databases">
        <authorList>
            <person name="Palmer J.M."/>
        </authorList>
    </citation>
    <scope>NUCLEOTIDE SEQUENCE [LARGE SCALE GENOMIC DNA]</scope>
    <source>
        <strain evidence="2 3">AS_MEX2019</strain>
        <tissue evidence="2">Muscle</tissue>
    </source>
</reference>
<evidence type="ECO:0000313" key="2">
    <source>
        <dbReference type="EMBL" id="MEQ2300179.1"/>
    </source>
</evidence>
<protein>
    <submittedName>
        <fullName evidence="2">Uncharacterized protein</fullName>
    </submittedName>
</protein>
<dbReference type="EMBL" id="JAHRIP010049058">
    <property type="protein sequence ID" value="MEQ2300179.1"/>
    <property type="molecule type" value="Genomic_DNA"/>
</dbReference>
<evidence type="ECO:0000313" key="3">
    <source>
        <dbReference type="Proteomes" id="UP001469553"/>
    </source>
</evidence>
<comment type="caution">
    <text evidence="2">The sequence shown here is derived from an EMBL/GenBank/DDBJ whole genome shotgun (WGS) entry which is preliminary data.</text>
</comment>
<organism evidence="2 3">
    <name type="scientific">Ameca splendens</name>
    <dbReference type="NCBI Taxonomy" id="208324"/>
    <lineage>
        <taxon>Eukaryota</taxon>
        <taxon>Metazoa</taxon>
        <taxon>Chordata</taxon>
        <taxon>Craniata</taxon>
        <taxon>Vertebrata</taxon>
        <taxon>Euteleostomi</taxon>
        <taxon>Actinopterygii</taxon>
        <taxon>Neopterygii</taxon>
        <taxon>Teleostei</taxon>
        <taxon>Neoteleostei</taxon>
        <taxon>Acanthomorphata</taxon>
        <taxon>Ovalentaria</taxon>
        <taxon>Atherinomorphae</taxon>
        <taxon>Cyprinodontiformes</taxon>
        <taxon>Goodeidae</taxon>
        <taxon>Ameca</taxon>
    </lineage>
</organism>
<evidence type="ECO:0000256" key="1">
    <source>
        <dbReference type="SAM" id="MobiDB-lite"/>
    </source>
</evidence>
<feature type="region of interest" description="Disordered" evidence="1">
    <location>
        <begin position="1"/>
        <end position="26"/>
    </location>
</feature>